<sequence>MSEIETIVWFKIQQVQPKEKLAEGSLEKFMETFGAWENDRTDEELIKEIYESRSFYN</sequence>
<protein>
    <recommendedName>
        <fullName evidence="3">Phage protein</fullName>
    </recommendedName>
</protein>
<gene>
    <name evidence="1" type="ORF">ACE1CI_15140</name>
</gene>
<dbReference type="RefSeq" id="WP_413263892.1">
    <property type="nucleotide sequence ID" value="NZ_JBHFNR010000104.1"/>
</dbReference>
<reference evidence="1 2" key="1">
    <citation type="submission" date="2024-09" db="EMBL/GenBank/DDBJ databases">
        <title>Floridaenema gen nov. (Aerosakkonemataceae, Aerosakkonematales ord. nov., Cyanobacteria) from benthic tropical and subtropical fresh waters, with the description of four new species.</title>
        <authorList>
            <person name="Moretto J.A."/>
            <person name="Berthold D.E."/>
            <person name="Lefler F.W."/>
            <person name="Huang I.-S."/>
            <person name="Laughinghouse H. IV."/>
        </authorList>
    </citation>
    <scope>NUCLEOTIDE SEQUENCE [LARGE SCALE GENOMIC DNA]</scope>
    <source>
        <strain evidence="1 2">BLCC-F50</strain>
    </source>
</reference>
<evidence type="ECO:0000313" key="1">
    <source>
        <dbReference type="EMBL" id="MFB2894244.1"/>
    </source>
</evidence>
<evidence type="ECO:0000313" key="2">
    <source>
        <dbReference type="Proteomes" id="UP001576784"/>
    </source>
</evidence>
<evidence type="ECO:0008006" key="3">
    <source>
        <dbReference type="Google" id="ProtNLM"/>
    </source>
</evidence>
<name>A0ABV4XTI6_9CYAN</name>
<accession>A0ABV4XTI6</accession>
<dbReference type="Proteomes" id="UP001576784">
    <property type="component" value="Unassembled WGS sequence"/>
</dbReference>
<dbReference type="EMBL" id="JBHFNR010000104">
    <property type="protein sequence ID" value="MFB2894244.1"/>
    <property type="molecule type" value="Genomic_DNA"/>
</dbReference>
<proteinExistence type="predicted"/>
<keyword evidence="2" id="KW-1185">Reference proteome</keyword>
<comment type="caution">
    <text evidence="1">The sequence shown here is derived from an EMBL/GenBank/DDBJ whole genome shotgun (WGS) entry which is preliminary data.</text>
</comment>
<organism evidence="1 2">
    <name type="scientific">Floridaenema flaviceps BLCC-F50</name>
    <dbReference type="NCBI Taxonomy" id="3153642"/>
    <lineage>
        <taxon>Bacteria</taxon>
        <taxon>Bacillati</taxon>
        <taxon>Cyanobacteriota</taxon>
        <taxon>Cyanophyceae</taxon>
        <taxon>Oscillatoriophycideae</taxon>
        <taxon>Aerosakkonematales</taxon>
        <taxon>Aerosakkonemataceae</taxon>
        <taxon>Floridanema</taxon>
        <taxon>Floridanema flaviceps</taxon>
    </lineage>
</organism>